<dbReference type="AlphaFoldDB" id="A0A366HAZ8"/>
<keyword evidence="2" id="KW-1185">Reference proteome</keyword>
<evidence type="ECO:0000313" key="1">
    <source>
        <dbReference type="EMBL" id="RBP39479.1"/>
    </source>
</evidence>
<organism evidence="1 2">
    <name type="scientific">Eoetvoesiella caeni</name>
    <dbReference type="NCBI Taxonomy" id="645616"/>
    <lineage>
        <taxon>Bacteria</taxon>
        <taxon>Pseudomonadati</taxon>
        <taxon>Pseudomonadota</taxon>
        <taxon>Betaproteobacteria</taxon>
        <taxon>Burkholderiales</taxon>
        <taxon>Alcaligenaceae</taxon>
        <taxon>Eoetvoesiella</taxon>
    </lineage>
</organism>
<dbReference type="Proteomes" id="UP000253628">
    <property type="component" value="Unassembled WGS sequence"/>
</dbReference>
<reference evidence="1 2" key="1">
    <citation type="submission" date="2018-06" db="EMBL/GenBank/DDBJ databases">
        <title>Genomic Encyclopedia of Type Strains, Phase IV (KMG-IV): sequencing the most valuable type-strain genomes for metagenomic binning, comparative biology and taxonomic classification.</title>
        <authorList>
            <person name="Goeker M."/>
        </authorList>
    </citation>
    <scope>NUCLEOTIDE SEQUENCE [LARGE SCALE GENOMIC DNA]</scope>
    <source>
        <strain evidence="1 2">DSM 25520</strain>
    </source>
</reference>
<comment type="caution">
    <text evidence="1">The sequence shown here is derived from an EMBL/GenBank/DDBJ whole genome shotgun (WGS) entry which is preliminary data.</text>
</comment>
<sequence length="87" mass="10122">MYKCQPIIFNMTPSPCRRKAMHAAWNPVEIVCNMPETKIAYRYTCEHRFHASVMFIRQNCFQYVEPLLPKHPGPHAGTVNFSSAHRS</sequence>
<gene>
    <name evidence="1" type="ORF">DFR37_105275</name>
</gene>
<proteinExistence type="predicted"/>
<dbReference type="EMBL" id="QNRQ01000005">
    <property type="protein sequence ID" value="RBP39479.1"/>
    <property type="molecule type" value="Genomic_DNA"/>
</dbReference>
<name>A0A366HAZ8_9BURK</name>
<accession>A0A366HAZ8</accession>
<protein>
    <submittedName>
        <fullName evidence="1">Uncharacterized protein</fullName>
    </submittedName>
</protein>
<evidence type="ECO:0000313" key="2">
    <source>
        <dbReference type="Proteomes" id="UP000253628"/>
    </source>
</evidence>